<reference evidence="3 4" key="1">
    <citation type="submission" date="2024-04" db="EMBL/GenBank/DDBJ databases">
        <title>Tritrichomonas musculus Genome.</title>
        <authorList>
            <person name="Alves-Ferreira E."/>
            <person name="Grigg M."/>
            <person name="Lorenzi H."/>
            <person name="Galac M."/>
        </authorList>
    </citation>
    <scope>NUCLEOTIDE SEQUENCE [LARGE SCALE GENOMIC DNA]</scope>
    <source>
        <strain evidence="3 4">EAF2021</strain>
    </source>
</reference>
<sequence>MSSDAANENSDSAPSSASPFVPTLKIRTHTTFSTANLGGAKGDSKGARYTDAEACLDAYIQNHKNKPPLSLKSRIMQVIVRRKIDAAACKNYAEASKLSKIEDKLKIYFEEAKESDRIRKRSYYGISSSDQLRTRLSKINNEYDRKIEIYKRSREQFMDQLYNDQQRELAEFGKKWNNPNSFLDLAKPSSHLLQLREIERKKALLMDYEGANQTKVIADKLEKQETAQSQQKAVQAMKTQLKQLEAKHQQEIEGAEQLTKRGLDHLLKERASIVEPLEKALRKSQNMEKRQPEKRRPNSRMNSTIIDDSVSFAPTTQTKSARAPSPVAYVDDEVEDVDLATPRTFRKIYDMRATSGVKRLDLDGIDITKYLKPDKSNSRGRSRTALSNAPPNNSNLNASNVKTTSNSRSIMNSSSSFRRSKSTQRSPRK</sequence>
<feature type="compositionally biased region" description="Low complexity" evidence="2">
    <location>
        <begin position="1"/>
        <end position="19"/>
    </location>
</feature>
<dbReference type="EMBL" id="JAPFFF010000015">
    <property type="protein sequence ID" value="KAK8866394.1"/>
    <property type="molecule type" value="Genomic_DNA"/>
</dbReference>
<feature type="compositionally biased region" description="Polar residues" evidence="2">
    <location>
        <begin position="299"/>
        <end position="320"/>
    </location>
</feature>
<feature type="region of interest" description="Disordered" evidence="2">
    <location>
        <begin position="280"/>
        <end position="327"/>
    </location>
</feature>
<organism evidence="3 4">
    <name type="scientific">Tritrichomonas musculus</name>
    <dbReference type="NCBI Taxonomy" id="1915356"/>
    <lineage>
        <taxon>Eukaryota</taxon>
        <taxon>Metamonada</taxon>
        <taxon>Parabasalia</taxon>
        <taxon>Tritrichomonadida</taxon>
        <taxon>Tritrichomonadidae</taxon>
        <taxon>Tritrichomonas</taxon>
    </lineage>
</organism>
<protein>
    <submittedName>
        <fullName evidence="3">Uncharacterized protein</fullName>
    </submittedName>
</protein>
<gene>
    <name evidence="3" type="ORF">M9Y10_009356</name>
</gene>
<feature type="region of interest" description="Disordered" evidence="2">
    <location>
        <begin position="372"/>
        <end position="429"/>
    </location>
</feature>
<feature type="compositionally biased region" description="Low complexity" evidence="2">
    <location>
        <begin position="385"/>
        <end position="417"/>
    </location>
</feature>
<feature type="region of interest" description="Disordered" evidence="2">
    <location>
        <begin position="1"/>
        <end position="20"/>
    </location>
</feature>
<evidence type="ECO:0000256" key="1">
    <source>
        <dbReference type="SAM" id="Coils"/>
    </source>
</evidence>
<feature type="compositionally biased region" description="Basic residues" evidence="2">
    <location>
        <begin position="418"/>
        <end position="429"/>
    </location>
</feature>
<accession>A0ABR2IPH5</accession>
<name>A0ABR2IPH5_9EUKA</name>
<comment type="caution">
    <text evidence="3">The sequence shown here is derived from an EMBL/GenBank/DDBJ whole genome shotgun (WGS) entry which is preliminary data.</text>
</comment>
<feature type="compositionally biased region" description="Basic and acidic residues" evidence="2">
    <location>
        <begin position="280"/>
        <end position="296"/>
    </location>
</feature>
<evidence type="ECO:0000313" key="4">
    <source>
        <dbReference type="Proteomes" id="UP001470230"/>
    </source>
</evidence>
<dbReference type="Proteomes" id="UP001470230">
    <property type="component" value="Unassembled WGS sequence"/>
</dbReference>
<evidence type="ECO:0000256" key="2">
    <source>
        <dbReference type="SAM" id="MobiDB-lite"/>
    </source>
</evidence>
<dbReference type="PANTHER" id="PTHR47026">
    <property type="entry name" value="PIGMENTOSA GTPASE REGULATOR-LIKE PROTEIN, PUTATIVE-RELATED"/>
    <property type="match status" value="1"/>
</dbReference>
<feature type="coiled-coil region" evidence="1">
    <location>
        <begin position="227"/>
        <end position="261"/>
    </location>
</feature>
<keyword evidence="4" id="KW-1185">Reference proteome</keyword>
<evidence type="ECO:0000313" key="3">
    <source>
        <dbReference type="EMBL" id="KAK8866394.1"/>
    </source>
</evidence>
<proteinExistence type="predicted"/>
<dbReference type="PANTHER" id="PTHR47026:SF2">
    <property type="entry name" value="FLAGELLAR ASSOCIATED PROTEIN"/>
    <property type="match status" value="1"/>
</dbReference>
<keyword evidence="1" id="KW-0175">Coiled coil</keyword>